<dbReference type="PANTHER" id="PTHR33360">
    <property type="entry name" value="TRANSPOSASE FOR INSERTION SEQUENCE ELEMENT IS200"/>
    <property type="match status" value="1"/>
</dbReference>
<dbReference type="Pfam" id="PF01797">
    <property type="entry name" value="Y1_Tnp"/>
    <property type="match status" value="1"/>
</dbReference>
<evidence type="ECO:0000313" key="3">
    <source>
        <dbReference type="Proteomes" id="UP000011885"/>
    </source>
</evidence>
<evidence type="ECO:0000313" key="2">
    <source>
        <dbReference type="EMBL" id="EMI56793.1"/>
    </source>
</evidence>
<keyword evidence="3" id="KW-1185">Reference proteome</keyword>
<dbReference type="InterPro" id="IPR002686">
    <property type="entry name" value="Transposase_17"/>
</dbReference>
<comment type="caution">
    <text evidence="2">The sequence shown here is derived from an EMBL/GenBank/DDBJ whole genome shotgun (WGS) entry which is preliminary data.</text>
</comment>
<feature type="domain" description="Transposase IS200-like" evidence="1">
    <location>
        <begin position="15"/>
        <end position="130"/>
    </location>
</feature>
<proteinExistence type="predicted"/>
<dbReference type="GO" id="GO:0004803">
    <property type="term" value="F:transposase activity"/>
    <property type="evidence" value="ECO:0007669"/>
    <property type="project" value="InterPro"/>
</dbReference>
<dbReference type="Proteomes" id="UP000011885">
    <property type="component" value="Unassembled WGS sequence"/>
</dbReference>
<accession>M5ULA4</accession>
<evidence type="ECO:0000259" key="1">
    <source>
        <dbReference type="SMART" id="SM01321"/>
    </source>
</evidence>
<name>M5ULA4_9BACT</name>
<sequence length="161" mass="18696">MFGTRDEELSMPQSLAQVWVHVVFSTKERRRYFQNDAFRAEAFRMLAYHVKESNCVSASVGGHFDHVHLLVGLSRTIAIAKLVENVKTETSKWAKSATGGMRTFSWQQGYGVFSVSHSNCADVDAYIRDQMEHHRKLTFQDEFRAFCKRHEVAIDERYVWD</sequence>
<reference evidence="2 3" key="1">
    <citation type="journal article" date="2013" name="Mar. Genomics">
        <title>Expression of sulfatases in Rhodopirellula baltica and the diversity of sulfatases in the genus Rhodopirellula.</title>
        <authorList>
            <person name="Wegner C.E."/>
            <person name="Richter-Heitmann T."/>
            <person name="Klindworth A."/>
            <person name="Klockow C."/>
            <person name="Richter M."/>
            <person name="Achstetter T."/>
            <person name="Glockner F.O."/>
            <person name="Harder J."/>
        </authorList>
    </citation>
    <scope>NUCLEOTIDE SEQUENCE [LARGE SCALE GENOMIC DNA]</scope>
    <source>
        <strain evidence="2 3">SM41</strain>
    </source>
</reference>
<dbReference type="EMBL" id="ANOH01000121">
    <property type="protein sequence ID" value="EMI56793.1"/>
    <property type="molecule type" value="Genomic_DNA"/>
</dbReference>
<dbReference type="SUPFAM" id="SSF143422">
    <property type="entry name" value="Transposase IS200-like"/>
    <property type="match status" value="1"/>
</dbReference>
<dbReference type="PATRIC" id="fig|1263870.3.peg.1859"/>
<dbReference type="AlphaFoldDB" id="M5ULA4"/>
<gene>
    <name evidence="2" type="ORF">RSSM_01736</name>
</gene>
<dbReference type="GO" id="GO:0006313">
    <property type="term" value="P:DNA transposition"/>
    <property type="evidence" value="ECO:0007669"/>
    <property type="project" value="InterPro"/>
</dbReference>
<dbReference type="GO" id="GO:0003677">
    <property type="term" value="F:DNA binding"/>
    <property type="evidence" value="ECO:0007669"/>
    <property type="project" value="InterPro"/>
</dbReference>
<dbReference type="Gene3D" id="3.30.70.1290">
    <property type="entry name" value="Transposase IS200-like"/>
    <property type="match status" value="1"/>
</dbReference>
<dbReference type="NCBIfam" id="NF033573">
    <property type="entry name" value="transpos_IS200"/>
    <property type="match status" value="1"/>
</dbReference>
<dbReference type="InterPro" id="IPR036515">
    <property type="entry name" value="Transposase_17_sf"/>
</dbReference>
<protein>
    <submittedName>
        <fullName evidence="2">Transposase IS200-family protein</fullName>
    </submittedName>
</protein>
<dbReference type="SMART" id="SM01321">
    <property type="entry name" value="Y1_Tnp"/>
    <property type="match status" value="1"/>
</dbReference>
<organism evidence="2 3">
    <name type="scientific">Rhodopirellula sallentina SM41</name>
    <dbReference type="NCBI Taxonomy" id="1263870"/>
    <lineage>
        <taxon>Bacteria</taxon>
        <taxon>Pseudomonadati</taxon>
        <taxon>Planctomycetota</taxon>
        <taxon>Planctomycetia</taxon>
        <taxon>Pirellulales</taxon>
        <taxon>Pirellulaceae</taxon>
        <taxon>Rhodopirellula</taxon>
    </lineage>
</organism>
<dbReference type="PANTHER" id="PTHR33360:SF2">
    <property type="entry name" value="TRANSPOSASE FOR INSERTION SEQUENCE ELEMENT IS200"/>
    <property type="match status" value="1"/>
</dbReference>